<sequence length="125" mass="14230">MAFAPRNDADLCRICSKPPHCLSETGDLVEEKSPRTYLTDSGLKRANDSLQNLREKLRQAVDADDCGQLSYLELENDLVAWQKAVQRFSTRTARWCEKARKELEEAEARKQADLARSKAEETTEV</sequence>
<reference evidence="3 4" key="2">
    <citation type="submission" date="2024-05" db="EMBL/GenBank/DDBJ databases">
        <authorList>
            <person name="Chen Y."/>
            <person name="Shah S."/>
            <person name="Dougan E. K."/>
            <person name="Thang M."/>
            <person name="Chan C."/>
        </authorList>
    </citation>
    <scope>NUCLEOTIDE SEQUENCE [LARGE SCALE GENOMIC DNA]</scope>
</reference>
<evidence type="ECO:0000313" key="4">
    <source>
        <dbReference type="Proteomes" id="UP001152797"/>
    </source>
</evidence>
<name>A0A9P1C8M5_9DINO</name>
<accession>A0A9P1C8M5</accession>
<organism evidence="2">
    <name type="scientific">Cladocopium goreaui</name>
    <dbReference type="NCBI Taxonomy" id="2562237"/>
    <lineage>
        <taxon>Eukaryota</taxon>
        <taxon>Sar</taxon>
        <taxon>Alveolata</taxon>
        <taxon>Dinophyceae</taxon>
        <taxon>Suessiales</taxon>
        <taxon>Symbiodiniaceae</taxon>
        <taxon>Cladocopium</taxon>
    </lineage>
</organism>
<feature type="region of interest" description="Disordered" evidence="1">
    <location>
        <begin position="106"/>
        <end position="125"/>
    </location>
</feature>
<evidence type="ECO:0000313" key="2">
    <source>
        <dbReference type="EMBL" id="CAI3986971.1"/>
    </source>
</evidence>
<dbReference type="AlphaFoldDB" id="A0A9P1C8M5"/>
<comment type="caution">
    <text evidence="2">The sequence shown here is derived from an EMBL/GenBank/DDBJ whole genome shotgun (WGS) entry which is preliminary data.</text>
</comment>
<dbReference type="EMBL" id="CAMXCT020001122">
    <property type="protein sequence ID" value="CAL1140346.1"/>
    <property type="molecule type" value="Genomic_DNA"/>
</dbReference>
<gene>
    <name evidence="2" type="ORF">C1SCF055_LOCUS14280</name>
</gene>
<dbReference type="EMBL" id="CAMXCT030001122">
    <property type="protein sequence ID" value="CAL4774283.1"/>
    <property type="molecule type" value="Genomic_DNA"/>
</dbReference>
<keyword evidence="4" id="KW-1185">Reference proteome</keyword>
<evidence type="ECO:0000313" key="3">
    <source>
        <dbReference type="EMBL" id="CAL4774283.1"/>
    </source>
</evidence>
<reference evidence="2" key="1">
    <citation type="submission" date="2022-10" db="EMBL/GenBank/DDBJ databases">
        <authorList>
            <person name="Chen Y."/>
            <person name="Dougan E. K."/>
            <person name="Chan C."/>
            <person name="Rhodes N."/>
            <person name="Thang M."/>
        </authorList>
    </citation>
    <scope>NUCLEOTIDE SEQUENCE</scope>
</reference>
<protein>
    <submittedName>
        <fullName evidence="2">Uncharacterized protein</fullName>
    </submittedName>
</protein>
<dbReference type="EMBL" id="CAMXCT010001122">
    <property type="protein sequence ID" value="CAI3986971.1"/>
    <property type="molecule type" value="Genomic_DNA"/>
</dbReference>
<dbReference type="Proteomes" id="UP001152797">
    <property type="component" value="Unassembled WGS sequence"/>
</dbReference>
<evidence type="ECO:0000256" key="1">
    <source>
        <dbReference type="SAM" id="MobiDB-lite"/>
    </source>
</evidence>
<proteinExistence type="predicted"/>